<proteinExistence type="predicted"/>
<dbReference type="GO" id="GO:0004803">
    <property type="term" value="F:transposase activity"/>
    <property type="evidence" value="ECO:0007669"/>
    <property type="project" value="InterPro"/>
</dbReference>
<dbReference type="Pfam" id="PF13340">
    <property type="entry name" value="DUF4096"/>
    <property type="match status" value="1"/>
</dbReference>
<dbReference type="PANTHER" id="PTHR30007">
    <property type="entry name" value="PHP DOMAIN PROTEIN"/>
    <property type="match status" value="1"/>
</dbReference>
<dbReference type="InterPro" id="IPR025161">
    <property type="entry name" value="IS402-like_dom"/>
</dbReference>
<name>H2CA74_9LEPT</name>
<dbReference type="Proteomes" id="UP000005737">
    <property type="component" value="Unassembled WGS sequence"/>
</dbReference>
<dbReference type="PANTHER" id="PTHR30007:SF0">
    <property type="entry name" value="TRANSPOSASE"/>
    <property type="match status" value="1"/>
</dbReference>
<dbReference type="EMBL" id="JH597773">
    <property type="protein sequence ID" value="EHQ04741.1"/>
    <property type="molecule type" value="Genomic_DNA"/>
</dbReference>
<evidence type="ECO:0000313" key="4">
    <source>
        <dbReference type="EMBL" id="EHQ06232.1"/>
    </source>
</evidence>
<evidence type="ECO:0000259" key="1">
    <source>
        <dbReference type="Pfam" id="PF01609"/>
    </source>
</evidence>
<feature type="domain" description="Transposase IS4-like" evidence="1">
    <location>
        <begin position="97"/>
        <end position="246"/>
    </location>
</feature>
<evidence type="ECO:0000259" key="2">
    <source>
        <dbReference type="Pfam" id="PF13340"/>
    </source>
</evidence>
<reference evidence="4 6" key="1">
    <citation type="submission" date="2011-10" db="EMBL/GenBank/DDBJ databases">
        <title>The Improved High-Quality Draft genome of Leptonema illini DSM 21528.</title>
        <authorList>
            <consortium name="US DOE Joint Genome Institute (JGI-PGF)"/>
            <person name="Lucas S."/>
            <person name="Copeland A."/>
            <person name="Lapidus A."/>
            <person name="Glavina del Rio T."/>
            <person name="Dalin E."/>
            <person name="Tice H."/>
            <person name="Bruce D."/>
            <person name="Goodwin L."/>
            <person name="Pitluck S."/>
            <person name="Peters L."/>
            <person name="Mikhailova N."/>
            <person name="Held B."/>
            <person name="Kyrpides N."/>
            <person name="Mavromatis K."/>
            <person name="Ivanova N."/>
            <person name="Markowitz V."/>
            <person name="Cheng J.-F."/>
            <person name="Hugenholtz P."/>
            <person name="Woyke T."/>
            <person name="Wu D."/>
            <person name="Gronow S."/>
            <person name="Wellnitz S."/>
            <person name="Brambilla E.-M."/>
            <person name="Klenk H.-P."/>
            <person name="Eisen J.A."/>
        </authorList>
    </citation>
    <scope>NUCLEOTIDE SEQUENCE [LARGE SCALE GENOMIC DNA]</scope>
    <source>
        <strain evidence="4 6">DSM 21528</strain>
    </source>
</reference>
<dbReference type="Pfam" id="PF01609">
    <property type="entry name" value="DDE_Tnp_1"/>
    <property type="match status" value="1"/>
</dbReference>
<evidence type="ECO:0000313" key="3">
    <source>
        <dbReference type="EMBL" id="EHQ04741.1"/>
    </source>
</evidence>
<gene>
    <name evidence="3" type="ORF">Lepil_0030</name>
    <name evidence="4" type="ORF">Lepil_1545</name>
    <name evidence="5" type="ORF">Lepil_2469</name>
</gene>
<keyword evidence="6" id="KW-1185">Reference proteome</keyword>
<dbReference type="AlphaFoldDB" id="H2CA74"/>
<organism evidence="4 6">
    <name type="scientific">Leptonema illini DSM 21528</name>
    <dbReference type="NCBI Taxonomy" id="929563"/>
    <lineage>
        <taxon>Bacteria</taxon>
        <taxon>Pseudomonadati</taxon>
        <taxon>Spirochaetota</taxon>
        <taxon>Spirochaetia</taxon>
        <taxon>Leptospirales</taxon>
        <taxon>Leptospiraceae</taxon>
        <taxon>Leptonema</taxon>
    </lineage>
</organism>
<dbReference type="InterPro" id="IPR002559">
    <property type="entry name" value="Transposase_11"/>
</dbReference>
<dbReference type="HOGENOM" id="CLU_055261_2_2_12"/>
<sequence>MDITDAQWKIIKPLIKEPKPREDGRGRERIDPRSILNGILWILKTGARWQDLPDRYPSYQSCHRRFQEWTRNGTIEKILLALARDLEERGGIDIEESFIDGTFVSAKKRGLKIGKTKRGKGTKIMAMADASGLPIACWIESASPHEVTLVEKTIDHKFTRKTPRRIIGDRAYDSDKLDKQLRKRKIKMIAPHRRGRKKESTQDGRELRRYKRRWKVERLFAWLQNFRRILNRFERYWENYLSFVRLGCIVILLRHF</sequence>
<accession>H2CA74</accession>
<evidence type="ECO:0000313" key="5">
    <source>
        <dbReference type="EMBL" id="EHQ07144.1"/>
    </source>
</evidence>
<dbReference type="EMBL" id="JH597773">
    <property type="protein sequence ID" value="EHQ06232.1"/>
    <property type="molecule type" value="Genomic_DNA"/>
</dbReference>
<dbReference type="EMBL" id="JH597773">
    <property type="protein sequence ID" value="EHQ07144.1"/>
    <property type="molecule type" value="Genomic_DNA"/>
</dbReference>
<dbReference type="GO" id="GO:0006313">
    <property type="term" value="P:DNA transposition"/>
    <property type="evidence" value="ECO:0007669"/>
    <property type="project" value="InterPro"/>
</dbReference>
<dbReference type="NCBIfam" id="NF033580">
    <property type="entry name" value="transpos_IS5_3"/>
    <property type="match status" value="1"/>
</dbReference>
<feature type="domain" description="Insertion element IS402-like" evidence="2">
    <location>
        <begin position="3"/>
        <end position="78"/>
    </location>
</feature>
<evidence type="ECO:0000313" key="6">
    <source>
        <dbReference type="Proteomes" id="UP000005737"/>
    </source>
</evidence>
<dbReference type="GO" id="GO:0003677">
    <property type="term" value="F:DNA binding"/>
    <property type="evidence" value="ECO:0007669"/>
    <property type="project" value="InterPro"/>
</dbReference>
<protein>
    <submittedName>
        <fullName evidence="4">Uncharacterized protein</fullName>
    </submittedName>
</protein>